<comment type="caution">
    <text evidence="1">The sequence shown here is derived from an EMBL/GenBank/DDBJ whole genome shotgun (WGS) entry which is preliminary data.</text>
</comment>
<organism evidence="1 2">
    <name type="scientific">Eubacterium ramulus</name>
    <dbReference type="NCBI Taxonomy" id="39490"/>
    <lineage>
        <taxon>Bacteria</taxon>
        <taxon>Bacillati</taxon>
        <taxon>Bacillota</taxon>
        <taxon>Clostridia</taxon>
        <taxon>Eubacteriales</taxon>
        <taxon>Eubacteriaceae</taxon>
        <taxon>Eubacterium</taxon>
    </lineage>
</organism>
<accession>A0A2V1JR01</accession>
<proteinExistence type="predicted"/>
<dbReference type="RefSeq" id="WP_109216388.1">
    <property type="nucleotide sequence ID" value="NZ_JBGLFH010000016.1"/>
</dbReference>
<evidence type="ECO:0000313" key="2">
    <source>
        <dbReference type="Proteomes" id="UP000245288"/>
    </source>
</evidence>
<dbReference type="Proteomes" id="UP000245288">
    <property type="component" value="Unassembled WGS sequence"/>
</dbReference>
<name>A0A2V1JR01_EUBRA</name>
<dbReference type="OrthoDB" id="2060832at2"/>
<evidence type="ECO:0000313" key="1">
    <source>
        <dbReference type="EMBL" id="PWE85925.1"/>
    </source>
</evidence>
<dbReference type="AlphaFoldDB" id="A0A2V1JR01"/>
<dbReference type="EMBL" id="JRFU01000145">
    <property type="protein sequence ID" value="PWE85925.1"/>
    <property type="molecule type" value="Genomic_DNA"/>
</dbReference>
<keyword evidence="2" id="KW-1185">Reference proteome</keyword>
<reference evidence="1 2" key="1">
    <citation type="submission" date="2014-09" db="EMBL/GenBank/DDBJ databases">
        <title>Butyrate-producing bacteria isolated from human gut.</title>
        <authorList>
            <person name="Zhang Q."/>
            <person name="Zhao L."/>
        </authorList>
    </citation>
    <scope>NUCLEOTIDE SEQUENCE [LARGE SCALE GENOMIC DNA]</scope>
    <source>
        <strain evidence="1 2">21</strain>
    </source>
</reference>
<sequence>MKQNNPCYLFGMYEPDTDSVIVNAINDTYTGTPLIISCEKCNSAVLLDTPDDIAYLYRLAQENPLLYAELACKPNGLQEYVDAMNEFN</sequence>
<gene>
    <name evidence="1" type="ORF">LG34_13215</name>
</gene>
<protein>
    <submittedName>
        <fullName evidence="1">Uncharacterized protein</fullName>
    </submittedName>
</protein>